<dbReference type="RefSeq" id="WP_197921858.1">
    <property type="nucleotide sequence ID" value="NZ_CAWPTA010000008.1"/>
</dbReference>
<organism evidence="1 2">
    <name type="scientific">Aurantiacibacter sediminis</name>
    <dbReference type="NCBI Taxonomy" id="2793064"/>
    <lineage>
        <taxon>Bacteria</taxon>
        <taxon>Pseudomonadati</taxon>
        <taxon>Pseudomonadota</taxon>
        <taxon>Alphaproteobacteria</taxon>
        <taxon>Sphingomonadales</taxon>
        <taxon>Erythrobacteraceae</taxon>
        <taxon>Aurantiacibacter</taxon>
    </lineage>
</organism>
<dbReference type="InterPro" id="IPR027417">
    <property type="entry name" value="P-loop_NTPase"/>
</dbReference>
<dbReference type="CDD" id="cd01983">
    <property type="entry name" value="SIMIBI"/>
    <property type="match status" value="1"/>
</dbReference>
<dbReference type="Proteomes" id="UP000602442">
    <property type="component" value="Unassembled WGS sequence"/>
</dbReference>
<accession>A0ABS0N5S9</accession>
<sequence length="307" mass="32976">MNDVPFTITADLDLGTRVAPYVRDSGGEVTIVEGEVPDAIESDDMGTNFSVNSSQFLLNVPNGATYLVEGGERITYRRNGASDRDVALFLLGSAWGALCFQRGLVPLHASAVIHKGKVHAFTGQSGAGKSTLAAALAKRGLDFFTDDVLIIDPAQISDGAARCFAGQKDMKLWADALTLTGASKMGAVRDEPGFNKFFATPATSESAGSGNLASLSILKNENARRDRQPVEIEKLSGAVAIKRLRDSIYRMRFGVAIMGRQKLYSALAQLISAVHVQTFDRPLNKHAFPETTAAMRGWICDFGKSND</sequence>
<protein>
    <submittedName>
        <fullName evidence="1">Uncharacterized protein</fullName>
    </submittedName>
</protein>
<gene>
    <name evidence="1" type="ORF">I5L03_11255</name>
</gene>
<keyword evidence="2" id="KW-1185">Reference proteome</keyword>
<evidence type="ECO:0000313" key="1">
    <source>
        <dbReference type="EMBL" id="MBH5323160.1"/>
    </source>
</evidence>
<dbReference type="EMBL" id="JAEANY010000003">
    <property type="protein sequence ID" value="MBH5323160.1"/>
    <property type="molecule type" value="Genomic_DNA"/>
</dbReference>
<evidence type="ECO:0000313" key="2">
    <source>
        <dbReference type="Proteomes" id="UP000602442"/>
    </source>
</evidence>
<dbReference type="Gene3D" id="3.40.50.300">
    <property type="entry name" value="P-loop containing nucleotide triphosphate hydrolases"/>
    <property type="match status" value="1"/>
</dbReference>
<reference evidence="1 2" key="1">
    <citation type="submission" date="2020-11" db="EMBL/GenBank/DDBJ databases">
        <title>Erythrobacter sediminis sp. nov., a marine bacterium from a tidal flat of Garorim Bay.</title>
        <authorList>
            <person name="Kim D."/>
            <person name="Yoo Y."/>
            <person name="Kim J.-J."/>
        </authorList>
    </citation>
    <scope>NUCLEOTIDE SEQUENCE [LARGE SCALE GENOMIC DNA]</scope>
    <source>
        <strain evidence="1 2">JGD-13</strain>
    </source>
</reference>
<name>A0ABS0N5S9_9SPHN</name>
<comment type="caution">
    <text evidence="1">The sequence shown here is derived from an EMBL/GenBank/DDBJ whole genome shotgun (WGS) entry which is preliminary data.</text>
</comment>
<proteinExistence type="predicted"/>
<dbReference type="SUPFAM" id="SSF53795">
    <property type="entry name" value="PEP carboxykinase-like"/>
    <property type="match status" value="1"/>
</dbReference>